<feature type="transmembrane region" description="Helical" evidence="10">
    <location>
        <begin position="188"/>
        <end position="208"/>
    </location>
</feature>
<evidence type="ECO:0000256" key="2">
    <source>
        <dbReference type="ARBA" id="ARBA00004429"/>
    </source>
</evidence>
<dbReference type="InterPro" id="IPR035906">
    <property type="entry name" value="MetI-like_sf"/>
</dbReference>
<dbReference type="PATRIC" id="fig|1335048.3.peg.2357"/>
<dbReference type="InterPro" id="IPR000515">
    <property type="entry name" value="MetI-like"/>
</dbReference>
<proteinExistence type="inferred from homology"/>
<keyword evidence="5" id="KW-1003">Cell membrane</keyword>
<evidence type="ECO:0000313" key="13">
    <source>
        <dbReference type="Proteomes" id="UP000076128"/>
    </source>
</evidence>
<dbReference type="GO" id="GO:0022857">
    <property type="term" value="F:transmembrane transporter activity"/>
    <property type="evidence" value="ECO:0007669"/>
    <property type="project" value="InterPro"/>
</dbReference>
<name>A0A159Z320_9RHOB</name>
<dbReference type="Pfam" id="PF00528">
    <property type="entry name" value="BPD_transp_1"/>
    <property type="match status" value="1"/>
</dbReference>
<dbReference type="PROSITE" id="PS50928">
    <property type="entry name" value="ABC_TM1"/>
    <property type="match status" value="1"/>
</dbReference>
<evidence type="ECO:0000313" key="12">
    <source>
        <dbReference type="EMBL" id="AMY69507.1"/>
    </source>
</evidence>
<dbReference type="GO" id="GO:0043190">
    <property type="term" value="C:ATP-binding cassette (ABC) transporter complex"/>
    <property type="evidence" value="ECO:0007669"/>
    <property type="project" value="InterPro"/>
</dbReference>
<evidence type="ECO:0000256" key="3">
    <source>
        <dbReference type="ARBA" id="ARBA00010072"/>
    </source>
</evidence>
<dbReference type="CDD" id="cd06261">
    <property type="entry name" value="TM_PBP2"/>
    <property type="match status" value="1"/>
</dbReference>
<evidence type="ECO:0000256" key="4">
    <source>
        <dbReference type="ARBA" id="ARBA00022448"/>
    </source>
</evidence>
<protein>
    <submittedName>
        <fullName evidence="12">ABC amino acid transporter, inner membrane subunit</fullName>
    </submittedName>
</protein>
<evidence type="ECO:0000256" key="8">
    <source>
        <dbReference type="ARBA" id="ARBA00022989"/>
    </source>
</evidence>
<evidence type="ECO:0000256" key="9">
    <source>
        <dbReference type="ARBA" id="ARBA00023136"/>
    </source>
</evidence>
<dbReference type="PANTHER" id="PTHR30614:SF20">
    <property type="entry name" value="GLUTAMINE TRANSPORT SYSTEM PERMEASE PROTEIN GLNP"/>
    <property type="match status" value="1"/>
</dbReference>
<dbReference type="InterPro" id="IPR010065">
    <property type="entry name" value="AA_ABC_transptr_permease_3TM"/>
</dbReference>
<dbReference type="STRING" id="1335048.AKL17_2261"/>
<evidence type="ECO:0000256" key="1">
    <source>
        <dbReference type="ARBA" id="ARBA00003159"/>
    </source>
</evidence>
<evidence type="ECO:0000256" key="7">
    <source>
        <dbReference type="ARBA" id="ARBA00022970"/>
    </source>
</evidence>
<dbReference type="OrthoDB" id="9814902at2"/>
<comment type="similarity">
    <text evidence="3">Belongs to the binding-protein-dependent transport system permease family. HisMQ subfamily.</text>
</comment>
<comment type="subcellular location">
    <subcellularLocation>
        <location evidence="2">Cell inner membrane</location>
        <topology evidence="2">Multi-pass membrane protein</topology>
    </subcellularLocation>
    <subcellularLocation>
        <location evidence="10">Cell membrane</location>
        <topology evidence="10">Multi-pass membrane protein</topology>
    </subcellularLocation>
</comment>
<keyword evidence="8 10" id="KW-1133">Transmembrane helix</keyword>
<keyword evidence="13" id="KW-1185">Reference proteome</keyword>
<keyword evidence="6 10" id="KW-0812">Transmembrane</keyword>
<evidence type="ECO:0000256" key="10">
    <source>
        <dbReference type="RuleBase" id="RU363032"/>
    </source>
</evidence>
<organism evidence="12 13">
    <name type="scientific">Frigidibacter mobilis</name>
    <dbReference type="NCBI Taxonomy" id="1335048"/>
    <lineage>
        <taxon>Bacteria</taxon>
        <taxon>Pseudomonadati</taxon>
        <taxon>Pseudomonadota</taxon>
        <taxon>Alphaproteobacteria</taxon>
        <taxon>Rhodobacterales</taxon>
        <taxon>Paracoccaceae</taxon>
        <taxon>Frigidibacter</taxon>
    </lineage>
</organism>
<sequence length="243" mass="25684">MDLLYEYRIFLLAGLLETLKMSLVVALGGTLCAIVLTFGVTSKPTLLLRISFGLMELLRDLPLMVTVLLVYFMLPAAGVSLNPFWSCCAAISVWGGANGAQILRAGLASVGNGQRETAAAFGFGPLKALLLITLPQAMPVIVPPYVGLLTALVQATSLGSVVGAQELLRSGQVLIEQTTIMRGGSPAYLVYGSILVVYFTLCTLISVIGGRIERHFLRPYARGAEAKVGAKVHAIEATISTSA</sequence>
<keyword evidence="9 10" id="KW-0472">Membrane</keyword>
<evidence type="ECO:0000256" key="5">
    <source>
        <dbReference type="ARBA" id="ARBA00022475"/>
    </source>
</evidence>
<dbReference type="KEGG" id="daa:AKL17_2261"/>
<evidence type="ECO:0000259" key="11">
    <source>
        <dbReference type="PROSITE" id="PS50928"/>
    </source>
</evidence>
<dbReference type="EMBL" id="CP012661">
    <property type="protein sequence ID" value="AMY69507.1"/>
    <property type="molecule type" value="Genomic_DNA"/>
</dbReference>
<dbReference type="PANTHER" id="PTHR30614">
    <property type="entry name" value="MEMBRANE COMPONENT OF AMINO ACID ABC TRANSPORTER"/>
    <property type="match status" value="1"/>
</dbReference>
<keyword evidence="7" id="KW-0029">Amino-acid transport</keyword>
<dbReference type="RefSeq" id="WP_066813259.1">
    <property type="nucleotide sequence ID" value="NZ_CP012661.1"/>
</dbReference>
<dbReference type="SUPFAM" id="SSF161098">
    <property type="entry name" value="MetI-like"/>
    <property type="match status" value="1"/>
</dbReference>
<evidence type="ECO:0000256" key="6">
    <source>
        <dbReference type="ARBA" id="ARBA00022692"/>
    </source>
</evidence>
<dbReference type="Proteomes" id="UP000076128">
    <property type="component" value="Chromosome"/>
</dbReference>
<feature type="domain" description="ABC transmembrane type-1" evidence="11">
    <location>
        <begin position="15"/>
        <end position="209"/>
    </location>
</feature>
<feature type="transmembrane region" description="Helical" evidence="10">
    <location>
        <begin position="61"/>
        <end position="85"/>
    </location>
</feature>
<dbReference type="NCBIfam" id="TIGR01726">
    <property type="entry name" value="HEQRo_perm_3TM"/>
    <property type="match status" value="1"/>
</dbReference>
<dbReference type="InterPro" id="IPR043429">
    <property type="entry name" value="ArtM/GltK/GlnP/TcyL/YhdX-like"/>
</dbReference>
<reference evidence="12 13" key="1">
    <citation type="submission" date="2015-09" db="EMBL/GenBank/DDBJ databases">
        <title>Complete genome sequence of Defluviimonas alba cai42t isolated from an oilfield in Xinjiang.</title>
        <authorList>
            <person name="Geng S."/>
            <person name="Pan X."/>
            <person name="Wu X."/>
        </authorList>
    </citation>
    <scope>NUCLEOTIDE SEQUENCE [LARGE SCALE GENOMIC DNA]</scope>
    <source>
        <strain evidence="13">cai42</strain>
    </source>
</reference>
<dbReference type="Gene3D" id="1.10.3720.10">
    <property type="entry name" value="MetI-like"/>
    <property type="match status" value="1"/>
</dbReference>
<gene>
    <name evidence="12" type="ORF">AKL17_2261</name>
</gene>
<accession>A0A159Z320</accession>
<comment type="function">
    <text evidence="1">Part of the binding-protein-dependent transport system for glutamine; probably responsible for the translocation of the substrate across the membrane.</text>
</comment>
<dbReference type="GO" id="GO:0006865">
    <property type="term" value="P:amino acid transport"/>
    <property type="evidence" value="ECO:0007669"/>
    <property type="project" value="UniProtKB-KW"/>
</dbReference>
<feature type="transmembrane region" description="Helical" evidence="10">
    <location>
        <begin position="20"/>
        <end position="40"/>
    </location>
</feature>
<dbReference type="AlphaFoldDB" id="A0A159Z320"/>
<keyword evidence="4 10" id="KW-0813">Transport</keyword>